<reference evidence="1" key="1">
    <citation type="submission" date="2019-12" db="EMBL/GenBank/DDBJ databases">
        <title>Genome sequencing and annotation of Brassica cretica.</title>
        <authorList>
            <person name="Studholme D.J."/>
            <person name="Sarris P."/>
        </authorList>
    </citation>
    <scope>NUCLEOTIDE SEQUENCE</scope>
    <source>
        <strain evidence="1">PFS-109/04</strain>
        <tissue evidence="1">Leaf</tissue>
    </source>
</reference>
<comment type="caution">
    <text evidence="1">The sequence shown here is derived from an EMBL/GenBank/DDBJ whole genome shotgun (WGS) entry which is preliminary data.</text>
</comment>
<name>A0A8S9QKU9_BRACR</name>
<evidence type="ECO:0000313" key="1">
    <source>
        <dbReference type="EMBL" id="KAF3540392.1"/>
    </source>
</evidence>
<gene>
    <name evidence="1" type="ORF">F2Q69_00022612</name>
</gene>
<dbReference type="EMBL" id="QGKX02001290">
    <property type="protein sequence ID" value="KAF3540392.1"/>
    <property type="molecule type" value="Genomic_DNA"/>
</dbReference>
<dbReference type="AlphaFoldDB" id="A0A8S9QKU9"/>
<organism evidence="1 2">
    <name type="scientific">Brassica cretica</name>
    <name type="common">Mustard</name>
    <dbReference type="NCBI Taxonomy" id="69181"/>
    <lineage>
        <taxon>Eukaryota</taxon>
        <taxon>Viridiplantae</taxon>
        <taxon>Streptophyta</taxon>
        <taxon>Embryophyta</taxon>
        <taxon>Tracheophyta</taxon>
        <taxon>Spermatophyta</taxon>
        <taxon>Magnoliopsida</taxon>
        <taxon>eudicotyledons</taxon>
        <taxon>Gunneridae</taxon>
        <taxon>Pentapetalae</taxon>
        <taxon>rosids</taxon>
        <taxon>malvids</taxon>
        <taxon>Brassicales</taxon>
        <taxon>Brassicaceae</taxon>
        <taxon>Brassiceae</taxon>
        <taxon>Brassica</taxon>
    </lineage>
</organism>
<evidence type="ECO:0000313" key="2">
    <source>
        <dbReference type="Proteomes" id="UP000712600"/>
    </source>
</evidence>
<dbReference type="Proteomes" id="UP000712600">
    <property type="component" value="Unassembled WGS sequence"/>
</dbReference>
<protein>
    <submittedName>
        <fullName evidence="1">Uncharacterized protein</fullName>
    </submittedName>
</protein>
<sequence length="128" mass="14614">MGECAMLGRGSKDLVRTSYRPYSSGVIRACPEGVIHKESIWHQEDALWRQTTNGSFLVCDWLVLVLDRLSLPGVIRACPEGVIHKESIWHQEDALWRQTTNGSFLVCDWLVLVLDRLSLPVKTREPRL</sequence>
<proteinExistence type="predicted"/>
<accession>A0A8S9QKU9</accession>